<keyword evidence="1" id="KW-1133">Transmembrane helix</keyword>
<feature type="transmembrane region" description="Helical" evidence="1">
    <location>
        <begin position="12"/>
        <end position="41"/>
    </location>
</feature>
<dbReference type="EMBL" id="JAYMYQ010000004">
    <property type="protein sequence ID" value="KAK7339085.1"/>
    <property type="molecule type" value="Genomic_DNA"/>
</dbReference>
<reference evidence="2 3" key="1">
    <citation type="submission" date="2024-01" db="EMBL/GenBank/DDBJ databases">
        <title>The genomes of 5 underutilized Papilionoideae crops provide insights into root nodulation and disease resistanc.</title>
        <authorList>
            <person name="Jiang F."/>
        </authorList>
    </citation>
    <scope>NUCLEOTIDE SEQUENCE [LARGE SCALE GENOMIC DNA]</scope>
    <source>
        <strain evidence="2">LVBAO_FW01</strain>
        <tissue evidence="2">Leaves</tissue>
    </source>
</reference>
<evidence type="ECO:0000313" key="3">
    <source>
        <dbReference type="Proteomes" id="UP001367508"/>
    </source>
</evidence>
<evidence type="ECO:0000313" key="2">
    <source>
        <dbReference type="EMBL" id="KAK7339085.1"/>
    </source>
</evidence>
<keyword evidence="1" id="KW-0812">Transmembrane</keyword>
<organism evidence="2 3">
    <name type="scientific">Canavalia gladiata</name>
    <name type="common">Sword bean</name>
    <name type="synonym">Dolichos gladiatus</name>
    <dbReference type="NCBI Taxonomy" id="3824"/>
    <lineage>
        <taxon>Eukaryota</taxon>
        <taxon>Viridiplantae</taxon>
        <taxon>Streptophyta</taxon>
        <taxon>Embryophyta</taxon>
        <taxon>Tracheophyta</taxon>
        <taxon>Spermatophyta</taxon>
        <taxon>Magnoliopsida</taxon>
        <taxon>eudicotyledons</taxon>
        <taxon>Gunneridae</taxon>
        <taxon>Pentapetalae</taxon>
        <taxon>rosids</taxon>
        <taxon>fabids</taxon>
        <taxon>Fabales</taxon>
        <taxon>Fabaceae</taxon>
        <taxon>Papilionoideae</taxon>
        <taxon>50 kb inversion clade</taxon>
        <taxon>NPAAA clade</taxon>
        <taxon>indigoferoid/millettioid clade</taxon>
        <taxon>Phaseoleae</taxon>
        <taxon>Canavalia</taxon>
    </lineage>
</organism>
<evidence type="ECO:0000256" key="1">
    <source>
        <dbReference type="SAM" id="Phobius"/>
    </source>
</evidence>
<name>A0AAN9LN26_CANGL</name>
<dbReference type="Proteomes" id="UP001367508">
    <property type="component" value="Unassembled WGS sequence"/>
</dbReference>
<accession>A0AAN9LN26</accession>
<proteinExistence type="predicted"/>
<comment type="caution">
    <text evidence="2">The sequence shown here is derived from an EMBL/GenBank/DDBJ whole genome shotgun (WGS) entry which is preliminary data.</text>
</comment>
<keyword evidence="3" id="KW-1185">Reference proteome</keyword>
<keyword evidence="1" id="KW-0472">Membrane</keyword>
<dbReference type="AlphaFoldDB" id="A0AAN9LN26"/>
<gene>
    <name evidence="2" type="ORF">VNO77_19728</name>
</gene>
<protein>
    <submittedName>
        <fullName evidence="2">Uncharacterized protein</fullName>
    </submittedName>
</protein>
<sequence length="329" mass="37556">MHLLTSLFVSSVYIALWVPIPISAMLLLALWVCILVSVVLLSDLKSESRTMSVLFDALIGTVDEIIISPHLWRRHKDWLIAGTVLVMDKYGNIDSISIAKKMTKGYVTRGLQELIHFYGLQQSHTIQFHWIFWDRLRIRIYNEFLFKIDYPNIRKHPNRNVDVVELNDSDDDLPNNVAGHDEHQDVNHHGINDHAINDDATMVVGKPMEASVDFKTTIDPKLNIGLHGIYCQDKGNPMLIDAEPLIVDYSSPCYRLTLCARGRYLISPYRSLNLKKESRSAYRSLTSRTETDSTKLAYKSEVRSPARSQIPQAGFNPDQAYDLSWIGDN</sequence>